<dbReference type="AlphaFoldDB" id="A0A0G0GC89"/>
<evidence type="ECO:0000313" key="2">
    <source>
        <dbReference type="EMBL" id="KKP89327.1"/>
    </source>
</evidence>
<evidence type="ECO:0000313" key="3">
    <source>
        <dbReference type="Proteomes" id="UP000034798"/>
    </source>
</evidence>
<name>A0A0G0GC89_9BACT</name>
<gene>
    <name evidence="2" type="ORF">UR91_C0004G0021</name>
</gene>
<keyword evidence="1" id="KW-0472">Membrane</keyword>
<proteinExistence type="predicted"/>
<evidence type="ECO:0000256" key="1">
    <source>
        <dbReference type="SAM" id="Phobius"/>
    </source>
</evidence>
<reference evidence="2 3" key="1">
    <citation type="journal article" date="2015" name="Nature">
        <title>rRNA introns, odd ribosomes, and small enigmatic genomes across a large radiation of phyla.</title>
        <authorList>
            <person name="Brown C.T."/>
            <person name="Hug L.A."/>
            <person name="Thomas B.C."/>
            <person name="Sharon I."/>
            <person name="Castelle C.J."/>
            <person name="Singh A."/>
            <person name="Wilkins M.J."/>
            <person name="Williams K.H."/>
            <person name="Banfield J.F."/>
        </authorList>
    </citation>
    <scope>NUCLEOTIDE SEQUENCE [LARGE SCALE GENOMIC DNA]</scope>
</reference>
<protein>
    <submittedName>
        <fullName evidence="2">Uncharacterized protein</fullName>
    </submittedName>
</protein>
<comment type="caution">
    <text evidence="2">The sequence shown here is derived from an EMBL/GenBank/DDBJ whole genome shotgun (WGS) entry which is preliminary data.</text>
</comment>
<feature type="transmembrane region" description="Helical" evidence="1">
    <location>
        <begin position="21"/>
        <end position="45"/>
    </location>
</feature>
<sequence>MINLIPNKERKEINKCFYYRLVVLFLVISIFSFFVFFIAILPSYFLSSVKNSIVDVKLEAQKNEIVPLPDQKTLLIIKDLNKKLYLILNTENEKFIVSQKVINAIILKKMFNIKINNISYEENTSLQDRKISIEGSAPSREVLLSFRQALEDDANFKQVNLPISNFVKGSNIQFYLSLIPS</sequence>
<organism evidence="2 3">
    <name type="scientific">Candidatus Nomurabacteria bacterium GW2011_GWC2_35_8</name>
    <dbReference type="NCBI Taxonomy" id="1618752"/>
    <lineage>
        <taxon>Bacteria</taxon>
        <taxon>Candidatus Nomuraibacteriota</taxon>
    </lineage>
</organism>
<dbReference type="Proteomes" id="UP000034798">
    <property type="component" value="Unassembled WGS sequence"/>
</dbReference>
<keyword evidence="1" id="KW-1133">Transmembrane helix</keyword>
<dbReference type="EMBL" id="LBQZ01000004">
    <property type="protein sequence ID" value="KKP89327.1"/>
    <property type="molecule type" value="Genomic_DNA"/>
</dbReference>
<keyword evidence="1" id="KW-0812">Transmembrane</keyword>
<accession>A0A0G0GC89</accession>